<dbReference type="Proteomes" id="UP000326169">
    <property type="component" value="Unassembled WGS sequence"/>
</dbReference>
<protein>
    <submittedName>
        <fullName evidence="4">D-alanyl-D-alanine carboxypeptidase</fullName>
    </submittedName>
</protein>
<comment type="similarity">
    <text evidence="1">Belongs to the peptidase S13 family.</text>
</comment>
<evidence type="ECO:0000256" key="2">
    <source>
        <dbReference type="ARBA" id="ARBA00022801"/>
    </source>
</evidence>
<evidence type="ECO:0000313" key="5">
    <source>
        <dbReference type="Proteomes" id="UP000326169"/>
    </source>
</evidence>
<feature type="signal peptide" evidence="3">
    <location>
        <begin position="1"/>
        <end position="21"/>
    </location>
</feature>
<accession>A0A5M3T2Q2</accession>
<organism evidence="4 5">
    <name type="scientific">Limnospira platensis NIES-46</name>
    <dbReference type="NCBI Taxonomy" id="1236695"/>
    <lineage>
        <taxon>Bacteria</taxon>
        <taxon>Bacillati</taxon>
        <taxon>Cyanobacteriota</taxon>
        <taxon>Cyanophyceae</taxon>
        <taxon>Oscillatoriophycideae</taxon>
        <taxon>Oscillatoriales</taxon>
        <taxon>Sirenicapillariaceae</taxon>
        <taxon>Limnospira</taxon>
    </lineage>
</organism>
<gene>
    <name evidence="4" type="ORF">NIES46_07560</name>
</gene>
<dbReference type="PRINTS" id="PR00922">
    <property type="entry name" value="DADACBPTASE3"/>
</dbReference>
<keyword evidence="5" id="KW-1185">Reference proteome</keyword>
<dbReference type="PANTHER" id="PTHR30023:SF0">
    <property type="entry name" value="PENICILLIN-SENSITIVE CARBOXYPEPTIDASE A"/>
    <property type="match status" value="1"/>
</dbReference>
<sequence length="474" mass="51881">MKSIAIALISTLLSFSGPVMAIEPRSICPAVLEAEINAIALDPKFSRSRWGILIESLDSGQVLYSLDSERFFLPASTIKLLTTVASMETLGPDFRIRTSVYSSGNGNVYIVGRGDPTITNTELESLAQQLRDRGISQIDTLVAKDGYFPGMTVNPNWEWEDVQAGYGAPVNSLILHQNSLDLKLWPTENVGQPLRVTWVRPEQGIGWQVDNQTRTVSTTEPEFVAIGRSFTEPIIRVSGQLHIGAEPENVFAAVINPGQNFLDGFKTILSQQEISVNRGILANYSQGSEPEVAWVESPPLSELVRTLNMQSNNVFAEAIVRTLGVQRRSSDAASSGLNMIAEVLDNLGVSRSGYVLRDGSGLSRHNLATPEVLVETLRVMWNSPHWEIYQDAIPVAGVSGTLERRFQDTPAQGRVWAKTGTMRGMSSLAGYVKSESYSPLAFAIIVNQSNLSTQELREAIDRIVVVLTGLQSCD</sequence>
<name>A0A5M3T2Q2_LIMPL</name>
<evidence type="ECO:0000256" key="1">
    <source>
        <dbReference type="ARBA" id="ARBA00006096"/>
    </source>
</evidence>
<dbReference type="InterPro" id="IPR012338">
    <property type="entry name" value="Beta-lactam/transpept-like"/>
</dbReference>
<dbReference type="Gene3D" id="3.50.80.20">
    <property type="entry name" value="D-Ala-D-Ala carboxypeptidase C, peptidase S13"/>
    <property type="match status" value="1"/>
</dbReference>
<dbReference type="Pfam" id="PF02113">
    <property type="entry name" value="Peptidase_S13"/>
    <property type="match status" value="1"/>
</dbReference>
<reference evidence="4 5" key="1">
    <citation type="journal article" date="2019" name="J Genomics">
        <title>The Draft Genome of a Hydrogen-producing Cyanobacterium, Arthrospira platensis NIES-46.</title>
        <authorList>
            <person name="Suzuki S."/>
            <person name="Yamaguchi H."/>
            <person name="Kawachi M."/>
        </authorList>
    </citation>
    <scope>NUCLEOTIDE SEQUENCE [LARGE SCALE GENOMIC DNA]</scope>
    <source>
        <strain evidence="4 5">NIES-46</strain>
    </source>
</reference>
<keyword evidence="3" id="KW-0732">Signal</keyword>
<keyword evidence="2" id="KW-0378">Hydrolase</keyword>
<dbReference type="Gene3D" id="3.40.710.10">
    <property type="entry name" value="DD-peptidase/beta-lactamase superfamily"/>
    <property type="match status" value="2"/>
</dbReference>
<dbReference type="RefSeq" id="WP_014274181.1">
    <property type="nucleotide sequence ID" value="NZ_BIMW01000035.1"/>
</dbReference>
<dbReference type="GeneID" id="301681686"/>
<keyword evidence="4" id="KW-0121">Carboxypeptidase</keyword>
<dbReference type="PANTHER" id="PTHR30023">
    <property type="entry name" value="D-ALANYL-D-ALANINE CARBOXYPEPTIDASE"/>
    <property type="match status" value="1"/>
</dbReference>
<evidence type="ECO:0000313" key="4">
    <source>
        <dbReference type="EMBL" id="GCE92715.1"/>
    </source>
</evidence>
<evidence type="ECO:0000256" key="3">
    <source>
        <dbReference type="SAM" id="SignalP"/>
    </source>
</evidence>
<dbReference type="InterPro" id="IPR000667">
    <property type="entry name" value="Peptidase_S13"/>
</dbReference>
<dbReference type="EMBL" id="BIMW01000035">
    <property type="protein sequence ID" value="GCE92715.1"/>
    <property type="molecule type" value="Genomic_DNA"/>
</dbReference>
<proteinExistence type="inferred from homology"/>
<dbReference type="GO" id="GO:0004180">
    <property type="term" value="F:carboxypeptidase activity"/>
    <property type="evidence" value="ECO:0007669"/>
    <property type="project" value="UniProtKB-KW"/>
</dbReference>
<feature type="chain" id="PRO_5046449962" evidence="3">
    <location>
        <begin position="22"/>
        <end position="474"/>
    </location>
</feature>
<dbReference type="NCBIfam" id="TIGR00666">
    <property type="entry name" value="PBP4"/>
    <property type="match status" value="1"/>
</dbReference>
<keyword evidence="4" id="KW-0645">Protease</keyword>
<comment type="caution">
    <text evidence="4">The sequence shown here is derived from an EMBL/GenBank/DDBJ whole genome shotgun (WGS) entry which is preliminary data.</text>
</comment>
<dbReference type="SUPFAM" id="SSF56601">
    <property type="entry name" value="beta-lactamase/transpeptidase-like"/>
    <property type="match status" value="1"/>
</dbReference>